<dbReference type="AlphaFoldDB" id="A9P2N6"/>
<keyword evidence="1" id="KW-0472">Membrane</keyword>
<dbReference type="PANTHER" id="PTHR37204">
    <property type="entry name" value="TRANSMEMBRANE PROTEIN"/>
    <property type="match status" value="1"/>
</dbReference>
<sequence>MLKARKSCSTKYRTILIWVSSTFIFSFFFLMASRNTVTITTMTSQASEAVEDYSKQRTELYEKMSRDLHEHGAAFLAGGETSQSLSLSDLFTLNNGLVTPVLKVADPPVRANVLHLSPKFSHPISQIVKRVFLPHFDKAIWFQDENLYHFSMFHASHHLEPVSATAEECCCYNQVDLEASAVEEVARTSCPLKIRLERVVLTSTGVLLGCWQFINGTEPAIIRSKLKTALPRAPKNQLYNPVMLHTSFARVLGCPRVMDGCQSINTKAMHTSEDMLRFFHELVSQMNKELQGFEATVSEIWFVEEFDVLALALNGRIKSRKFHFKCLVT</sequence>
<dbReference type="EMBL" id="EF087915">
    <property type="protein sequence ID" value="ABK27147.1"/>
    <property type="molecule type" value="mRNA"/>
</dbReference>
<accession>A9P2N6</accession>
<keyword evidence="1" id="KW-1133">Transmembrane helix</keyword>
<protein>
    <submittedName>
        <fullName evidence="2">Uncharacterized protein</fullName>
    </submittedName>
</protein>
<proteinExistence type="evidence at transcript level"/>
<reference evidence="2" key="1">
    <citation type="journal article" date="2008" name="BMC Genomics">
        <title>A conifer genomics resource of 200,000 spruce (Picea spp.) ESTs and 6,464 high-quality, sequence-finished full-length cDNAs for Sitka spruce (Picea sitchensis).</title>
        <authorList>
            <person name="Ralph S.G."/>
            <person name="Chun H.J."/>
            <person name="Kolosova N."/>
            <person name="Cooper D."/>
            <person name="Oddy C."/>
            <person name="Ritland C.E."/>
            <person name="Kirkpatrick R."/>
            <person name="Moore R."/>
            <person name="Barber S."/>
            <person name="Holt R.A."/>
            <person name="Jones S.J."/>
            <person name="Marra M.A."/>
            <person name="Douglas C.J."/>
            <person name="Ritland K."/>
            <person name="Bohlmann J."/>
        </authorList>
    </citation>
    <scope>NUCLEOTIDE SEQUENCE</scope>
    <source>
        <tissue evidence="2">Bark</tissue>
    </source>
</reference>
<dbReference type="PANTHER" id="PTHR37204:SF1">
    <property type="entry name" value="TRANSMEMBRANE PROTEIN"/>
    <property type="match status" value="1"/>
</dbReference>
<name>A9P2N6_PICSI</name>
<evidence type="ECO:0000313" key="2">
    <source>
        <dbReference type="EMBL" id="ABK27147.1"/>
    </source>
</evidence>
<evidence type="ECO:0000256" key="1">
    <source>
        <dbReference type="SAM" id="Phobius"/>
    </source>
</evidence>
<keyword evidence="1" id="KW-0812">Transmembrane</keyword>
<organism evidence="2">
    <name type="scientific">Picea sitchensis</name>
    <name type="common">Sitka spruce</name>
    <name type="synonym">Pinus sitchensis</name>
    <dbReference type="NCBI Taxonomy" id="3332"/>
    <lineage>
        <taxon>Eukaryota</taxon>
        <taxon>Viridiplantae</taxon>
        <taxon>Streptophyta</taxon>
        <taxon>Embryophyta</taxon>
        <taxon>Tracheophyta</taxon>
        <taxon>Spermatophyta</taxon>
        <taxon>Pinopsida</taxon>
        <taxon>Pinidae</taxon>
        <taxon>Conifers I</taxon>
        <taxon>Pinales</taxon>
        <taxon>Pinaceae</taxon>
        <taxon>Picea</taxon>
    </lineage>
</organism>
<feature type="transmembrane region" description="Helical" evidence="1">
    <location>
        <begin position="12"/>
        <end position="32"/>
    </location>
</feature>